<dbReference type="GeneID" id="93647907"/>
<dbReference type="InterPro" id="IPR027040">
    <property type="entry name" value="PSMD4"/>
</dbReference>
<proteinExistence type="inferred from homology"/>
<reference evidence="5 6" key="1">
    <citation type="submission" date="2016-02" db="EMBL/GenBank/DDBJ databases">
        <title>Discovery of a natural microsporidian pathogen with a broad tissue tropism in Caenorhabditis elegans.</title>
        <authorList>
            <person name="Luallen R.J."/>
            <person name="Reinke A.W."/>
            <person name="Tong L."/>
            <person name="Botts M.R."/>
            <person name="Felix M.-A."/>
            <person name="Troemel E.R."/>
        </authorList>
    </citation>
    <scope>NUCLEOTIDE SEQUENCE [LARGE SCALE GENOMIC DNA]</scope>
    <source>
        <strain evidence="5 6">JUm2807</strain>
    </source>
</reference>
<dbReference type="InterPro" id="IPR036465">
    <property type="entry name" value="vWFA_dom_sf"/>
</dbReference>
<dbReference type="OrthoDB" id="1731724at2759"/>
<evidence type="ECO:0000256" key="2">
    <source>
        <dbReference type="ARBA" id="ARBA00022942"/>
    </source>
</evidence>
<dbReference type="InterPro" id="IPR003903">
    <property type="entry name" value="UIM_dom"/>
</dbReference>
<dbReference type="Gene3D" id="3.40.50.410">
    <property type="entry name" value="von Willebrand factor, type A domain"/>
    <property type="match status" value="1"/>
</dbReference>
<dbReference type="VEuPathDB" id="MicrosporidiaDB:NEDG_01557"/>
<accession>A0A177EF27</accession>
<name>A0A177EF27_9MICR</name>
<dbReference type="GO" id="GO:0008540">
    <property type="term" value="C:proteasome regulatory particle, base subcomplex"/>
    <property type="evidence" value="ECO:0007669"/>
    <property type="project" value="TreeGrafter"/>
</dbReference>
<dbReference type="GO" id="GO:0005634">
    <property type="term" value="C:nucleus"/>
    <property type="evidence" value="ECO:0007669"/>
    <property type="project" value="TreeGrafter"/>
</dbReference>
<comment type="similarity">
    <text evidence="1">Belongs to the proteasome subunit S5A family.</text>
</comment>
<dbReference type="RefSeq" id="XP_067544562.1">
    <property type="nucleotide sequence ID" value="XM_067688975.1"/>
</dbReference>
<evidence type="ECO:0000313" key="5">
    <source>
        <dbReference type="EMBL" id="OAG30010.1"/>
    </source>
</evidence>
<comment type="caution">
    <text evidence="5">The sequence shown here is derived from an EMBL/GenBank/DDBJ whole genome shotgun (WGS) entry which is preliminary data.</text>
</comment>
<dbReference type="PROSITE" id="PS50330">
    <property type="entry name" value="UIM"/>
    <property type="match status" value="1"/>
</dbReference>
<organism evidence="5 6">
    <name type="scientific">Nematocida displodere</name>
    <dbReference type="NCBI Taxonomy" id="1805483"/>
    <lineage>
        <taxon>Eukaryota</taxon>
        <taxon>Fungi</taxon>
        <taxon>Fungi incertae sedis</taxon>
        <taxon>Microsporidia</taxon>
        <taxon>Nematocida</taxon>
    </lineage>
</organism>
<feature type="domain" description="VWFA" evidence="4">
    <location>
        <begin position="5"/>
        <end position="112"/>
    </location>
</feature>
<gene>
    <name evidence="5" type="ORF">NEDG_01557</name>
</gene>
<evidence type="ECO:0000256" key="1">
    <source>
        <dbReference type="ARBA" id="ARBA00005574"/>
    </source>
</evidence>
<dbReference type="PANTHER" id="PTHR10223">
    <property type="entry name" value="26S PROTEASOME NON-ATPASE REGULATORY SUBUNIT 4"/>
    <property type="match status" value="1"/>
</dbReference>
<dbReference type="SUPFAM" id="SSF53300">
    <property type="entry name" value="vWA-like"/>
    <property type="match status" value="1"/>
</dbReference>
<dbReference type="AlphaFoldDB" id="A0A177EF27"/>
<evidence type="ECO:0000259" key="4">
    <source>
        <dbReference type="Pfam" id="PF13519"/>
    </source>
</evidence>
<protein>
    <submittedName>
        <fullName evidence="5">26S proteasome regulatory subunit N1</fullName>
    </submittedName>
</protein>
<dbReference type="GO" id="GO:0005829">
    <property type="term" value="C:cytosol"/>
    <property type="evidence" value="ECO:0007669"/>
    <property type="project" value="TreeGrafter"/>
</dbReference>
<keyword evidence="2 5" id="KW-0647">Proteasome</keyword>
<dbReference type="EMBL" id="LTDL01000038">
    <property type="protein sequence ID" value="OAG30010.1"/>
    <property type="molecule type" value="Genomic_DNA"/>
</dbReference>
<dbReference type="GO" id="GO:0031593">
    <property type="term" value="F:polyubiquitin modification-dependent protein binding"/>
    <property type="evidence" value="ECO:0007669"/>
    <property type="project" value="TreeGrafter"/>
</dbReference>
<dbReference type="GO" id="GO:0043161">
    <property type="term" value="P:proteasome-mediated ubiquitin-dependent protein catabolic process"/>
    <property type="evidence" value="ECO:0007669"/>
    <property type="project" value="TreeGrafter"/>
</dbReference>
<dbReference type="Pfam" id="PF13519">
    <property type="entry name" value="VWA_2"/>
    <property type="match status" value="1"/>
</dbReference>
<dbReference type="InterPro" id="IPR002035">
    <property type="entry name" value="VWF_A"/>
</dbReference>
<evidence type="ECO:0000256" key="3">
    <source>
        <dbReference type="SAM" id="MobiDB-lite"/>
    </source>
</evidence>
<dbReference type="Proteomes" id="UP000185944">
    <property type="component" value="Unassembled WGS sequence"/>
</dbReference>
<feature type="compositionally biased region" description="Basic and acidic residues" evidence="3">
    <location>
        <begin position="208"/>
        <end position="219"/>
    </location>
</feature>
<keyword evidence="6" id="KW-1185">Reference proteome</keyword>
<evidence type="ECO:0000313" key="6">
    <source>
        <dbReference type="Proteomes" id="UP000185944"/>
    </source>
</evidence>
<dbReference type="PANTHER" id="PTHR10223:SF0">
    <property type="entry name" value="26S PROTEASOME NON-ATPASE REGULATORY SUBUNIT 4"/>
    <property type="match status" value="1"/>
</dbReference>
<dbReference type="STRING" id="1805483.A0A177EF27"/>
<feature type="region of interest" description="Disordered" evidence="3">
    <location>
        <begin position="200"/>
        <end position="219"/>
    </location>
</feature>
<sequence>MRGDLMVIVDNSMYSINRDCPGERLACQIDAIKSVCEPRLSERSESSSIGVMTLGRTATTKIVSPTSDKNTIYTYLHSIKRDTLIEGGSTISIARMALKYRTNQNQMILLFLGSPLDDNNLMMIVDSVGEALNTNIAVSVILFGEAAEYYPLFKNSIEESSEFRCIGIGANESFSEAVSVALGESIEDIDPELEMAIKQSLQDSEDPELARALKESTQQ</sequence>